<comment type="caution">
    <text evidence="1">The sequence shown here is derived from an EMBL/GenBank/DDBJ whole genome shotgun (WGS) entry which is preliminary data.</text>
</comment>
<gene>
    <name evidence="1" type="ORF">ERX37_07975</name>
</gene>
<dbReference type="EMBL" id="SCWE01000003">
    <property type="protein sequence ID" value="TDM01430.1"/>
    <property type="molecule type" value="Genomic_DNA"/>
</dbReference>
<sequence length="105" mass="11669">MNELVNELQAIKEDSLEENMDEVVEQIINRAKEMAAAGFDQLILRGDASSQDMALRFVASNPEKVVSAIIDKHGLSENRCQVLTRNLVGMKGLIKLNWGAMPNDK</sequence>
<dbReference type="RefSeq" id="WP_133430150.1">
    <property type="nucleotide sequence ID" value="NZ_BMCC01000001.1"/>
</dbReference>
<name>A0A4R6BIM4_9STAP</name>
<keyword evidence="2" id="KW-1185">Reference proteome</keyword>
<evidence type="ECO:0000313" key="1">
    <source>
        <dbReference type="EMBL" id="TDM01430.1"/>
    </source>
</evidence>
<reference evidence="1 2" key="1">
    <citation type="submission" date="2019-01" db="EMBL/GenBank/DDBJ databases">
        <title>Draft genome sequences of the type strains of six Macrococcus species.</title>
        <authorList>
            <person name="Mazhar S."/>
            <person name="Altermann E."/>
            <person name="Hill C."/>
            <person name="Mcauliffe O."/>
        </authorList>
    </citation>
    <scope>NUCLEOTIDE SEQUENCE [LARGE SCALE GENOMIC DNA]</scope>
    <source>
        <strain evidence="1 2">CCM4809</strain>
    </source>
</reference>
<dbReference type="Proteomes" id="UP000295328">
    <property type="component" value="Unassembled WGS sequence"/>
</dbReference>
<protein>
    <submittedName>
        <fullName evidence="1">Uncharacterized protein</fullName>
    </submittedName>
</protein>
<evidence type="ECO:0000313" key="2">
    <source>
        <dbReference type="Proteomes" id="UP000295328"/>
    </source>
</evidence>
<proteinExistence type="predicted"/>
<accession>A0A4R6BIM4</accession>
<dbReference type="AlphaFoldDB" id="A0A4R6BIM4"/>
<organism evidence="1 2">
    <name type="scientific">Macrococcus hajekii</name>
    <dbReference type="NCBI Taxonomy" id="198482"/>
    <lineage>
        <taxon>Bacteria</taxon>
        <taxon>Bacillati</taxon>
        <taxon>Bacillota</taxon>
        <taxon>Bacilli</taxon>
        <taxon>Bacillales</taxon>
        <taxon>Staphylococcaceae</taxon>
        <taxon>Macrococcus</taxon>
    </lineage>
</organism>